<keyword evidence="1" id="KW-0812">Transmembrane</keyword>
<organism evidence="3 4">
    <name type="scientific">Suillus placidus</name>
    <dbReference type="NCBI Taxonomy" id="48579"/>
    <lineage>
        <taxon>Eukaryota</taxon>
        <taxon>Fungi</taxon>
        <taxon>Dikarya</taxon>
        <taxon>Basidiomycota</taxon>
        <taxon>Agaricomycotina</taxon>
        <taxon>Agaricomycetes</taxon>
        <taxon>Agaricomycetidae</taxon>
        <taxon>Boletales</taxon>
        <taxon>Suillineae</taxon>
        <taxon>Suillaceae</taxon>
        <taxon>Suillus</taxon>
    </lineage>
</organism>
<keyword evidence="1" id="KW-0472">Membrane</keyword>
<dbReference type="EMBL" id="JABBWD010000031">
    <property type="protein sequence ID" value="KAG1775806.1"/>
    <property type="molecule type" value="Genomic_DNA"/>
</dbReference>
<evidence type="ECO:0000259" key="2">
    <source>
        <dbReference type="Pfam" id="PF20152"/>
    </source>
</evidence>
<protein>
    <recommendedName>
        <fullName evidence="2">DUF6534 domain-containing protein</fullName>
    </recommendedName>
</protein>
<name>A0A9P6ZSQ2_9AGAM</name>
<evidence type="ECO:0000256" key="1">
    <source>
        <dbReference type="SAM" id="Phobius"/>
    </source>
</evidence>
<keyword evidence="1" id="KW-1133">Transmembrane helix</keyword>
<feature type="transmembrane region" description="Helical" evidence="1">
    <location>
        <begin position="64"/>
        <end position="87"/>
    </location>
</feature>
<dbReference type="AlphaFoldDB" id="A0A9P6ZSQ2"/>
<dbReference type="Pfam" id="PF20152">
    <property type="entry name" value="DUF6534"/>
    <property type="match status" value="1"/>
</dbReference>
<proteinExistence type="predicted"/>
<feature type="transmembrane region" description="Helical" evidence="1">
    <location>
        <begin position="175"/>
        <end position="198"/>
    </location>
</feature>
<feature type="transmembrane region" description="Helical" evidence="1">
    <location>
        <begin position="283"/>
        <end position="303"/>
    </location>
</feature>
<dbReference type="PANTHER" id="PTHR40465:SF1">
    <property type="entry name" value="DUF6534 DOMAIN-CONTAINING PROTEIN"/>
    <property type="match status" value="1"/>
</dbReference>
<comment type="caution">
    <text evidence="3">The sequence shown here is derived from an EMBL/GenBank/DDBJ whole genome shotgun (WGS) entry which is preliminary data.</text>
</comment>
<dbReference type="Proteomes" id="UP000714275">
    <property type="component" value="Unassembled WGS sequence"/>
</dbReference>
<feature type="transmembrane region" description="Helical" evidence="1">
    <location>
        <begin position="99"/>
        <end position="125"/>
    </location>
</feature>
<keyword evidence="4" id="KW-1185">Reference proteome</keyword>
<feature type="domain" description="DUF6534" evidence="2">
    <location>
        <begin position="223"/>
        <end position="307"/>
    </location>
</feature>
<feature type="transmembrane region" description="Helical" evidence="1">
    <location>
        <begin position="249"/>
        <end position="271"/>
    </location>
</feature>
<dbReference type="PANTHER" id="PTHR40465">
    <property type="entry name" value="CHROMOSOME 1, WHOLE GENOME SHOTGUN SEQUENCE"/>
    <property type="match status" value="1"/>
</dbReference>
<dbReference type="InterPro" id="IPR045339">
    <property type="entry name" value="DUF6534"/>
</dbReference>
<gene>
    <name evidence="3" type="ORF">EV702DRAFT_1030223</name>
</gene>
<feature type="transmembrane region" description="Helical" evidence="1">
    <location>
        <begin position="218"/>
        <end position="237"/>
    </location>
</feature>
<accession>A0A9P6ZSQ2</accession>
<dbReference type="OrthoDB" id="3214861at2759"/>
<evidence type="ECO:0000313" key="4">
    <source>
        <dbReference type="Proteomes" id="UP000714275"/>
    </source>
</evidence>
<sequence length="391" mass="43566">MADTAMQSNTFFGFHSTAGCASIKRVTGCTAALTQGNHAHPRLQSTMSSSAQDLIPQLNIARTFGALFIGVTIAAVLFGLSSVQAFVYFQTHKGTGTTFYKLAVIWLWILDALHLALIVHCVYYYLVINYTNVDALTKIVWSFKLQIIVDVLIIYGVHLLYVYRIWIFSNGRSRILPITVGVIVILGSGVAIALIWAIYQCHVFSDLIKTEWSTYMTLGTVTFADIVIASSLCYLLATSRTGFSATDSLITKLMVYIINTGCLTSICSLAAMITCAVMPTNFIFLAIEFLVAKLYVNSFFALLNARYYAQVNTDTNSSYPFHNRHGVYRTELPVRASQDEELQASRKDAFKDLDDEVVHPSRSVKVGASSCVIEDLLTHFSHSDRLRYQRR</sequence>
<feature type="transmembrane region" description="Helical" evidence="1">
    <location>
        <begin position="145"/>
        <end position="163"/>
    </location>
</feature>
<reference evidence="3" key="1">
    <citation type="journal article" date="2020" name="New Phytol.">
        <title>Comparative genomics reveals dynamic genome evolution in host specialist ectomycorrhizal fungi.</title>
        <authorList>
            <person name="Lofgren L.A."/>
            <person name="Nguyen N.H."/>
            <person name="Vilgalys R."/>
            <person name="Ruytinx J."/>
            <person name="Liao H.L."/>
            <person name="Branco S."/>
            <person name="Kuo A."/>
            <person name="LaButti K."/>
            <person name="Lipzen A."/>
            <person name="Andreopoulos W."/>
            <person name="Pangilinan J."/>
            <person name="Riley R."/>
            <person name="Hundley H."/>
            <person name="Na H."/>
            <person name="Barry K."/>
            <person name="Grigoriev I.V."/>
            <person name="Stajich J.E."/>
            <person name="Kennedy P.G."/>
        </authorList>
    </citation>
    <scope>NUCLEOTIDE SEQUENCE</scope>
    <source>
        <strain evidence="3">DOB743</strain>
    </source>
</reference>
<evidence type="ECO:0000313" key="3">
    <source>
        <dbReference type="EMBL" id="KAG1775806.1"/>
    </source>
</evidence>